<keyword evidence="3" id="KW-0072">Autophagy</keyword>
<protein>
    <recommendedName>
        <fullName evidence="6">Autophagy-related protein 13</fullName>
    </recommendedName>
</protein>
<dbReference type="GO" id="GO:0034497">
    <property type="term" value="P:protein localization to phagophore assembly site"/>
    <property type="evidence" value="ECO:0007669"/>
    <property type="project" value="TreeGrafter"/>
</dbReference>
<dbReference type="Proteomes" id="UP000678499">
    <property type="component" value="Unassembled WGS sequence"/>
</dbReference>
<reference evidence="4" key="1">
    <citation type="submission" date="2020-11" db="EMBL/GenBank/DDBJ databases">
        <authorList>
            <person name="Tran Van P."/>
        </authorList>
    </citation>
    <scope>NUCLEOTIDE SEQUENCE</scope>
</reference>
<dbReference type="InterPro" id="IPR040182">
    <property type="entry name" value="ATG13"/>
</dbReference>
<keyword evidence="5" id="KW-1185">Reference proteome</keyword>
<dbReference type="Gene3D" id="3.30.900.10">
    <property type="entry name" value="HORMA domain"/>
    <property type="match status" value="1"/>
</dbReference>
<evidence type="ECO:0000256" key="2">
    <source>
        <dbReference type="ARBA" id="ARBA00007341"/>
    </source>
</evidence>
<dbReference type="EMBL" id="CAJPEX010000127">
    <property type="protein sequence ID" value="CAG0913560.1"/>
    <property type="molecule type" value="Genomic_DNA"/>
</dbReference>
<dbReference type="InterPro" id="IPR036570">
    <property type="entry name" value="HORMA_dom_sf"/>
</dbReference>
<dbReference type="PANTHER" id="PTHR13430">
    <property type="match status" value="1"/>
</dbReference>
<dbReference type="GO" id="GO:0000423">
    <property type="term" value="P:mitophagy"/>
    <property type="evidence" value="ECO:0007669"/>
    <property type="project" value="TreeGrafter"/>
</dbReference>
<dbReference type="AlphaFoldDB" id="A0A7R9BDY8"/>
<comment type="subcellular location">
    <subcellularLocation>
        <location evidence="1">Preautophagosomal structure</location>
    </subcellularLocation>
</comment>
<evidence type="ECO:0008006" key="6">
    <source>
        <dbReference type="Google" id="ProtNLM"/>
    </source>
</evidence>
<evidence type="ECO:0000313" key="5">
    <source>
        <dbReference type="Proteomes" id="UP000678499"/>
    </source>
</evidence>
<dbReference type="OrthoDB" id="70161at2759"/>
<proteinExistence type="inferred from homology"/>
<organism evidence="4">
    <name type="scientific">Notodromas monacha</name>
    <dbReference type="NCBI Taxonomy" id="399045"/>
    <lineage>
        <taxon>Eukaryota</taxon>
        <taxon>Metazoa</taxon>
        <taxon>Ecdysozoa</taxon>
        <taxon>Arthropoda</taxon>
        <taxon>Crustacea</taxon>
        <taxon>Oligostraca</taxon>
        <taxon>Ostracoda</taxon>
        <taxon>Podocopa</taxon>
        <taxon>Podocopida</taxon>
        <taxon>Cypridocopina</taxon>
        <taxon>Cypridoidea</taxon>
        <taxon>Cyprididae</taxon>
        <taxon>Notodromas</taxon>
    </lineage>
</organism>
<name>A0A7R9BDY8_9CRUS</name>
<evidence type="ECO:0000313" key="4">
    <source>
        <dbReference type="EMBL" id="CAD7273408.1"/>
    </source>
</evidence>
<sequence>MASGSSTMSRFSHTALSKPANSAQSDFENYLHALCFKAVQVIVEARLGERISTPSKPDVFGTDWVLSVWARGKLSQKVFKFNIALNKQEEVRKETKKALSGSLPSPGIPLCVEISLKTSDGDVMTLECWQLNVDEPSPSSSPVSPGKSSYLVYNRMSALLKTLISVTRTTPAYGVSRRQSRDAYVICYRVYLGQPTTDTLGKLF</sequence>
<dbReference type="GO" id="GO:0000407">
    <property type="term" value="C:phagophore assembly site"/>
    <property type="evidence" value="ECO:0007669"/>
    <property type="project" value="UniProtKB-SubCell"/>
</dbReference>
<dbReference type="GO" id="GO:0005829">
    <property type="term" value="C:cytosol"/>
    <property type="evidence" value="ECO:0007669"/>
    <property type="project" value="TreeGrafter"/>
</dbReference>
<dbReference type="PANTHER" id="PTHR13430:SF4">
    <property type="entry name" value="AUTOPHAGY-RELATED PROTEIN 13"/>
    <property type="match status" value="1"/>
</dbReference>
<dbReference type="GO" id="GO:0034727">
    <property type="term" value="P:piecemeal microautophagy of the nucleus"/>
    <property type="evidence" value="ECO:0007669"/>
    <property type="project" value="TreeGrafter"/>
</dbReference>
<dbReference type="GO" id="GO:1990316">
    <property type="term" value="C:Atg1/ULK1 kinase complex"/>
    <property type="evidence" value="ECO:0007669"/>
    <property type="project" value="TreeGrafter"/>
</dbReference>
<evidence type="ECO:0000256" key="3">
    <source>
        <dbReference type="ARBA" id="ARBA00023006"/>
    </source>
</evidence>
<comment type="similarity">
    <text evidence="2">Belongs to the ATG13 family. Metazoan subfamily.</text>
</comment>
<accession>A0A7R9BDY8</accession>
<gene>
    <name evidence="4" type="ORF">NMOB1V02_LOCUS1299</name>
</gene>
<evidence type="ECO:0000256" key="1">
    <source>
        <dbReference type="ARBA" id="ARBA00004329"/>
    </source>
</evidence>
<dbReference type="EMBL" id="OA882164">
    <property type="protein sequence ID" value="CAD7273408.1"/>
    <property type="molecule type" value="Genomic_DNA"/>
</dbReference>